<gene>
    <name evidence="2" type="ORF">ACFQ2J_01625</name>
</gene>
<dbReference type="Pfam" id="PF07098">
    <property type="entry name" value="DUF1360"/>
    <property type="match status" value="1"/>
</dbReference>
<keyword evidence="1" id="KW-0812">Transmembrane</keyword>
<reference evidence="3" key="1">
    <citation type="journal article" date="2019" name="Int. J. Syst. Evol. Microbiol.">
        <title>The Global Catalogue of Microorganisms (GCM) 10K type strain sequencing project: providing services to taxonomists for standard genome sequencing and annotation.</title>
        <authorList>
            <consortium name="The Broad Institute Genomics Platform"/>
            <consortium name="The Broad Institute Genome Sequencing Center for Infectious Disease"/>
            <person name="Wu L."/>
            <person name="Ma J."/>
        </authorList>
    </citation>
    <scope>NUCLEOTIDE SEQUENCE [LARGE SCALE GENOMIC DNA]</scope>
    <source>
        <strain evidence="3">CCUG 56607</strain>
    </source>
</reference>
<accession>A0ABW3KW34</accession>
<feature type="transmembrane region" description="Helical" evidence="1">
    <location>
        <begin position="93"/>
        <end position="111"/>
    </location>
</feature>
<comment type="caution">
    <text evidence="2">The sequence shown here is derived from an EMBL/GenBank/DDBJ whole genome shotgun (WGS) entry which is preliminary data.</text>
</comment>
<proteinExistence type="predicted"/>
<evidence type="ECO:0000313" key="3">
    <source>
        <dbReference type="Proteomes" id="UP001596990"/>
    </source>
</evidence>
<dbReference type="RefSeq" id="WP_386055974.1">
    <property type="nucleotide sequence ID" value="NZ_JBHTKL010000001.1"/>
</dbReference>
<evidence type="ECO:0000256" key="1">
    <source>
        <dbReference type="SAM" id="Phobius"/>
    </source>
</evidence>
<feature type="transmembrane region" description="Helical" evidence="1">
    <location>
        <begin position="66"/>
        <end position="87"/>
    </location>
</feature>
<name>A0ABW3KW34_9BACI</name>
<protein>
    <submittedName>
        <fullName evidence="2">DUF1360 domain-containing protein</fullName>
    </submittedName>
</protein>
<keyword evidence="1" id="KW-1133">Transmembrane helix</keyword>
<keyword evidence="1" id="KW-0472">Membrane</keyword>
<evidence type="ECO:0000313" key="2">
    <source>
        <dbReference type="EMBL" id="MFD1017885.1"/>
    </source>
</evidence>
<dbReference type="InterPro" id="IPR010773">
    <property type="entry name" value="Mycophage_PG1_Gp7"/>
</dbReference>
<keyword evidence="3" id="KW-1185">Reference proteome</keyword>
<dbReference type="EMBL" id="JBHTKL010000001">
    <property type="protein sequence ID" value="MFD1017885.1"/>
    <property type="molecule type" value="Genomic_DNA"/>
</dbReference>
<organism evidence="2 3">
    <name type="scientific">Thalassobacillus hwangdonensis</name>
    <dbReference type="NCBI Taxonomy" id="546108"/>
    <lineage>
        <taxon>Bacteria</taxon>
        <taxon>Bacillati</taxon>
        <taxon>Bacillota</taxon>
        <taxon>Bacilli</taxon>
        <taxon>Bacillales</taxon>
        <taxon>Bacillaceae</taxon>
        <taxon>Thalassobacillus</taxon>
    </lineage>
</organism>
<sequence>MGISWLELVMFSFASFRLTRLLVDDTIMDWFRSPFHHYVEAKDENGETEWLLEVKGTGLRAFIGELLSCHWCTGIWSTAILLAGWLFIPYFEWIILLLAISGTAAIIRVWVDR</sequence>
<dbReference type="Proteomes" id="UP001596990">
    <property type="component" value="Unassembled WGS sequence"/>
</dbReference>